<feature type="transmembrane region" description="Helical" evidence="8">
    <location>
        <begin position="20"/>
        <end position="40"/>
    </location>
</feature>
<reference evidence="10" key="1">
    <citation type="submission" date="2015-05" db="EMBL/GenBank/DDBJ databases">
        <authorList>
            <person name="Urmite Genomes"/>
        </authorList>
    </citation>
    <scope>NUCLEOTIDE SEQUENCE [LARGE SCALE GENOMIC DNA]</scope>
    <source>
        <strain evidence="10">LF1</strain>
    </source>
</reference>
<evidence type="ECO:0000256" key="6">
    <source>
        <dbReference type="ARBA" id="ARBA00022989"/>
    </source>
</evidence>
<dbReference type="GO" id="GO:0016020">
    <property type="term" value="C:membrane"/>
    <property type="evidence" value="ECO:0007669"/>
    <property type="project" value="UniProtKB-SubCell"/>
</dbReference>
<protein>
    <submittedName>
        <fullName evidence="9">Spore germination protein</fullName>
    </submittedName>
</protein>
<evidence type="ECO:0000256" key="7">
    <source>
        <dbReference type="ARBA" id="ARBA00023136"/>
    </source>
</evidence>
<dbReference type="EMBL" id="CVRB01000003">
    <property type="protein sequence ID" value="CRK83275.1"/>
    <property type="molecule type" value="Genomic_DNA"/>
</dbReference>
<sequence>MYILLPFLKDQKKGRKWGILSVMAVTLTMVISNLATVSVFNGTSWDLTYPVMTLAKYVSIAHFFEHIESVIMAAWITGVFIKFSVFYYSHVLGTAQRLRISDYKTVILPLGFQKSSIKHMVSFKFSAILILHACNYSFSLFIRTNYTSSIAYAYYF</sequence>
<gene>
    <name evidence="9" type="ORF">BN000_03238</name>
</gene>
<dbReference type="AlphaFoldDB" id="A0A0U1NZ57"/>
<evidence type="ECO:0000313" key="9">
    <source>
        <dbReference type="EMBL" id="CRK83275.1"/>
    </source>
</evidence>
<dbReference type="PANTHER" id="PTHR34975:SF2">
    <property type="entry name" value="SPORE GERMINATION PROTEIN A2"/>
    <property type="match status" value="1"/>
</dbReference>
<organism evidence="9 10">
    <name type="scientific">Neobacillus massiliamazoniensis</name>
    <dbReference type="NCBI Taxonomy" id="1499688"/>
    <lineage>
        <taxon>Bacteria</taxon>
        <taxon>Bacillati</taxon>
        <taxon>Bacillota</taxon>
        <taxon>Bacilli</taxon>
        <taxon>Bacillales</taxon>
        <taxon>Bacillaceae</taxon>
        <taxon>Neobacillus</taxon>
    </lineage>
</organism>
<evidence type="ECO:0000256" key="4">
    <source>
        <dbReference type="ARBA" id="ARBA00022544"/>
    </source>
</evidence>
<accession>A0A0U1NZ57</accession>
<keyword evidence="5 8" id="KW-0812">Transmembrane</keyword>
<comment type="subcellular location">
    <subcellularLocation>
        <location evidence="1">Membrane</location>
        <topology evidence="1">Multi-pass membrane protein</topology>
    </subcellularLocation>
</comment>
<evidence type="ECO:0000256" key="8">
    <source>
        <dbReference type="SAM" id="Phobius"/>
    </source>
</evidence>
<evidence type="ECO:0000256" key="5">
    <source>
        <dbReference type="ARBA" id="ARBA00022692"/>
    </source>
</evidence>
<feature type="transmembrane region" description="Helical" evidence="8">
    <location>
        <begin position="121"/>
        <end position="142"/>
    </location>
</feature>
<evidence type="ECO:0000256" key="2">
    <source>
        <dbReference type="ARBA" id="ARBA00007998"/>
    </source>
</evidence>
<name>A0A0U1NZ57_9BACI</name>
<proteinExistence type="inferred from homology"/>
<evidence type="ECO:0000256" key="3">
    <source>
        <dbReference type="ARBA" id="ARBA00022448"/>
    </source>
</evidence>
<comment type="similarity">
    <text evidence="2">Belongs to the amino acid-polyamine-organocation (APC) superfamily. Spore germination protein (SGP) (TC 2.A.3.9) family.</text>
</comment>
<dbReference type="Pfam" id="PF03845">
    <property type="entry name" value="Spore_permease"/>
    <property type="match status" value="1"/>
</dbReference>
<dbReference type="InterPro" id="IPR004761">
    <property type="entry name" value="Spore_GerAB"/>
</dbReference>
<dbReference type="STRING" id="1499688.BN000_03238"/>
<keyword evidence="3" id="KW-0813">Transport</keyword>
<dbReference type="PANTHER" id="PTHR34975">
    <property type="entry name" value="SPORE GERMINATION PROTEIN A2"/>
    <property type="match status" value="1"/>
</dbReference>
<dbReference type="OrthoDB" id="2078716at2"/>
<feature type="transmembrane region" description="Helical" evidence="8">
    <location>
        <begin position="70"/>
        <end position="89"/>
    </location>
</feature>
<keyword evidence="4" id="KW-0309">Germination</keyword>
<keyword evidence="6 8" id="KW-1133">Transmembrane helix</keyword>
<keyword evidence="7 8" id="KW-0472">Membrane</keyword>
<dbReference type="GO" id="GO:0009847">
    <property type="term" value="P:spore germination"/>
    <property type="evidence" value="ECO:0007669"/>
    <property type="project" value="InterPro"/>
</dbReference>
<evidence type="ECO:0000256" key="1">
    <source>
        <dbReference type="ARBA" id="ARBA00004141"/>
    </source>
</evidence>
<dbReference type="Proteomes" id="UP000199087">
    <property type="component" value="Unassembled WGS sequence"/>
</dbReference>
<evidence type="ECO:0000313" key="10">
    <source>
        <dbReference type="Proteomes" id="UP000199087"/>
    </source>
</evidence>
<keyword evidence="10" id="KW-1185">Reference proteome</keyword>